<evidence type="ECO:0000259" key="1">
    <source>
        <dbReference type="Pfam" id="PF00723"/>
    </source>
</evidence>
<reference evidence="4" key="1">
    <citation type="submission" date="2016-12" db="EMBL/GenBank/DDBJ databases">
        <authorList>
            <person name="Varghese N."/>
            <person name="Submissions S."/>
        </authorList>
    </citation>
    <scope>NUCLEOTIDE SEQUENCE [LARGE SCALE GENOMIC DNA]</scope>
    <source>
        <strain evidence="4">DSM 45599</strain>
    </source>
</reference>
<dbReference type="Pfam" id="PF00723">
    <property type="entry name" value="Glyco_hydro_15"/>
    <property type="match status" value="1"/>
</dbReference>
<evidence type="ECO:0000259" key="2">
    <source>
        <dbReference type="Pfam" id="PF19291"/>
    </source>
</evidence>
<dbReference type="EMBL" id="FSQT01000001">
    <property type="protein sequence ID" value="SIM60640.1"/>
    <property type="molecule type" value="Genomic_DNA"/>
</dbReference>
<dbReference type="InterPro" id="IPR011613">
    <property type="entry name" value="GH15-like"/>
</dbReference>
<protein>
    <submittedName>
        <fullName evidence="3">Glucoamylase (Glucan-1,4-alpha-glucosidase), GH15 family</fullName>
    </submittedName>
</protein>
<dbReference type="AlphaFoldDB" id="A0A1N5UJ52"/>
<gene>
    <name evidence="3" type="ORF">SAMN04489832_0956</name>
</gene>
<dbReference type="PANTHER" id="PTHR31616">
    <property type="entry name" value="TREHALASE"/>
    <property type="match status" value="1"/>
</dbReference>
<dbReference type="RefSeq" id="WP_074309025.1">
    <property type="nucleotide sequence ID" value="NZ_FSQT01000001.1"/>
</dbReference>
<feature type="domain" description="GH15-like" evidence="1">
    <location>
        <begin position="233"/>
        <end position="595"/>
    </location>
</feature>
<dbReference type="GO" id="GO:0004553">
    <property type="term" value="F:hydrolase activity, hydrolyzing O-glycosyl compounds"/>
    <property type="evidence" value="ECO:0007669"/>
    <property type="project" value="UniProtKB-ARBA"/>
</dbReference>
<feature type="domain" description="Trehalase-like N-terminal" evidence="2">
    <location>
        <begin position="15"/>
        <end position="154"/>
    </location>
</feature>
<organism evidence="3 4">
    <name type="scientific">Micromonospora cremea</name>
    <dbReference type="NCBI Taxonomy" id="709881"/>
    <lineage>
        <taxon>Bacteria</taxon>
        <taxon>Bacillati</taxon>
        <taxon>Actinomycetota</taxon>
        <taxon>Actinomycetes</taxon>
        <taxon>Micromonosporales</taxon>
        <taxon>Micromonosporaceae</taxon>
        <taxon>Micromonospora</taxon>
    </lineage>
</organism>
<accession>A0A1N5UJ52</accession>
<dbReference type="OrthoDB" id="3902805at2"/>
<dbReference type="InterPro" id="IPR008928">
    <property type="entry name" value="6-hairpin_glycosidase_sf"/>
</dbReference>
<evidence type="ECO:0000313" key="4">
    <source>
        <dbReference type="Proteomes" id="UP000185124"/>
    </source>
</evidence>
<dbReference type="Proteomes" id="UP000185124">
    <property type="component" value="Unassembled WGS sequence"/>
</dbReference>
<dbReference type="STRING" id="709881.SAMN04489832_0956"/>
<dbReference type="InterPro" id="IPR012341">
    <property type="entry name" value="6hp_glycosidase-like_sf"/>
</dbReference>
<dbReference type="InterPro" id="IPR045582">
    <property type="entry name" value="Trehalase-like_N"/>
</dbReference>
<keyword evidence="4" id="KW-1185">Reference proteome</keyword>
<evidence type="ECO:0000313" key="3">
    <source>
        <dbReference type="EMBL" id="SIM60640.1"/>
    </source>
</evidence>
<sequence>MTGGYDTTCPRPPAAISDYGLLGDTRTAALVAGDGGIDWLCVPRFDGDPLFGRLVGGPDAGTFRVGPARPAAVIERRYRQHTATLETTWAVDSSRLTLTEAMVAEVSGRLLPATMIIRRLSTEDAAVDAVVEFDPRFGVKHRRPRIHHRREALVCQWRSLAVSLGSAPTLTIEPGRPTLITVRPGRPVTLVLAVAHREPLIHVEPESAWELLTEDEDRWRAWSAEIDGSLPFREHVVRSLLTMRLLTYSPSQAPVAAPTTSLPEDPGGIRNWDYRYVWPRDASIGVSAFLSVGKADEARGFLAWLLHASRLERPRLPALLTLHGRRVPAERDVPGWPGYLGSVPVRIGNGAAEQHQLDGYGWVIDAAWAFAQTGHPLYSETWRAVRGFADVVARCWQEPDAGIWEVREPAQHVHSKLMGWLALDRALRIADSHPLPDRQRRRWQEARDAIAAAVRTSGFNPTASSYVRRYGSENLDAALLVLPLLNMDSVDSPRVRGTIDAIRDGLSAGGPLIYRYPPGRDGFPGTEGAFLPCSFWLVQALARTGRRNEAIELFQTMLDYASPLGLYAEELDPATGAHLGNYPQTLTHAALIQAALAIRDAPTS</sequence>
<dbReference type="GO" id="GO:0005975">
    <property type="term" value="P:carbohydrate metabolic process"/>
    <property type="evidence" value="ECO:0007669"/>
    <property type="project" value="InterPro"/>
</dbReference>
<proteinExistence type="predicted"/>
<dbReference type="Pfam" id="PF19291">
    <property type="entry name" value="TREH_N"/>
    <property type="match status" value="1"/>
</dbReference>
<dbReference type="SUPFAM" id="SSF48208">
    <property type="entry name" value="Six-hairpin glycosidases"/>
    <property type="match status" value="1"/>
</dbReference>
<name>A0A1N5UJ52_9ACTN</name>
<dbReference type="Gene3D" id="1.50.10.10">
    <property type="match status" value="1"/>
</dbReference>
<dbReference type="PANTHER" id="PTHR31616:SF0">
    <property type="entry name" value="GLUCAN 1,4-ALPHA-GLUCOSIDASE"/>
    <property type="match status" value="1"/>
</dbReference>